<dbReference type="PANTHER" id="PTHR40758:SF1">
    <property type="entry name" value="CONSERVED PROTEIN"/>
    <property type="match status" value="1"/>
</dbReference>
<dbReference type="InterPro" id="IPR010872">
    <property type="entry name" value="MDMPI_C-term_domain"/>
</dbReference>
<accession>A0ABR7L287</accession>
<proteinExistence type="predicted"/>
<dbReference type="InterPro" id="IPR024344">
    <property type="entry name" value="MDMPI_metal-binding"/>
</dbReference>
<organism evidence="4 5">
    <name type="scientific">Actinokineospora xionganensis</name>
    <dbReference type="NCBI Taxonomy" id="2684470"/>
    <lineage>
        <taxon>Bacteria</taxon>
        <taxon>Bacillati</taxon>
        <taxon>Actinomycetota</taxon>
        <taxon>Actinomycetes</taxon>
        <taxon>Pseudonocardiales</taxon>
        <taxon>Pseudonocardiaceae</taxon>
        <taxon>Actinokineospora</taxon>
    </lineage>
</organism>
<sequence>MDSQRYLDCFASDFARLRTVAASAPDAEVPTCPPWTMTDLVRHVAQVYSHKAATMEHDARQPQPDLTGEDPPAALDRGYDKLLAQFGHRQPSDVTVTWFPPDQTVAFWIRRMAQETVIHRVDAELAAGVESAPIPRDLAVDGVDEVLERFLAFASHHFREDFAGALDDLTGQRVRVETGDSAWLVNLDSKVITLEAADGPADATVRADPETLLRWLWRRAAEDSVTTEGDQSAVDALYTVLKGATQ</sequence>
<evidence type="ECO:0000259" key="2">
    <source>
        <dbReference type="Pfam" id="PF07398"/>
    </source>
</evidence>
<comment type="caution">
    <text evidence="4">The sequence shown here is derived from an EMBL/GenBank/DDBJ whole genome shotgun (WGS) entry which is preliminary data.</text>
</comment>
<dbReference type="EMBL" id="JABVED010000002">
    <property type="protein sequence ID" value="MBC6446633.1"/>
    <property type="molecule type" value="Genomic_DNA"/>
</dbReference>
<gene>
    <name evidence="4" type="ORF">GPZ80_05520</name>
</gene>
<dbReference type="NCBIfam" id="TIGR03083">
    <property type="entry name" value="maleylpyruvate isomerase family mycothiol-dependent enzyme"/>
    <property type="match status" value="1"/>
</dbReference>
<evidence type="ECO:0000259" key="3">
    <source>
        <dbReference type="Pfam" id="PF11716"/>
    </source>
</evidence>
<reference evidence="4 5" key="1">
    <citation type="submission" date="2020-06" db="EMBL/GenBank/DDBJ databases">
        <title>Actinokineospora xiongansis sp. nov., isolated from soil of Baiyangdian.</title>
        <authorList>
            <person name="Zhang X."/>
        </authorList>
    </citation>
    <scope>NUCLEOTIDE SEQUENCE [LARGE SCALE GENOMIC DNA]</scope>
    <source>
        <strain evidence="4 5">HBU206404</strain>
    </source>
</reference>
<evidence type="ECO:0000313" key="5">
    <source>
        <dbReference type="Proteomes" id="UP000734823"/>
    </source>
</evidence>
<protein>
    <submittedName>
        <fullName evidence="4">Maleylpyruvate isomerase family mycothiol-dependent enzyme</fullName>
    </submittedName>
</protein>
<dbReference type="Proteomes" id="UP000734823">
    <property type="component" value="Unassembled WGS sequence"/>
</dbReference>
<dbReference type="InterPro" id="IPR017517">
    <property type="entry name" value="Maleyloyr_isom"/>
</dbReference>
<feature type="domain" description="MDMPI C-terminal" evidence="2">
    <location>
        <begin position="137"/>
        <end position="235"/>
    </location>
</feature>
<keyword evidence="5" id="KW-1185">Reference proteome</keyword>
<evidence type="ECO:0000256" key="1">
    <source>
        <dbReference type="SAM" id="MobiDB-lite"/>
    </source>
</evidence>
<name>A0ABR7L287_9PSEU</name>
<dbReference type="RefSeq" id="WP_187218681.1">
    <property type="nucleotide sequence ID" value="NZ_JABVED010000002.1"/>
</dbReference>
<keyword evidence="4" id="KW-0413">Isomerase</keyword>
<dbReference type="Pfam" id="PF11716">
    <property type="entry name" value="MDMPI_N"/>
    <property type="match status" value="1"/>
</dbReference>
<dbReference type="GO" id="GO:0016853">
    <property type="term" value="F:isomerase activity"/>
    <property type="evidence" value="ECO:0007669"/>
    <property type="project" value="UniProtKB-KW"/>
</dbReference>
<dbReference type="Pfam" id="PF07398">
    <property type="entry name" value="MDMPI_C"/>
    <property type="match status" value="1"/>
</dbReference>
<feature type="region of interest" description="Disordered" evidence="1">
    <location>
        <begin position="54"/>
        <end position="74"/>
    </location>
</feature>
<feature type="domain" description="Mycothiol-dependent maleylpyruvate isomerase metal-binding" evidence="3">
    <location>
        <begin position="15"/>
        <end position="123"/>
    </location>
</feature>
<evidence type="ECO:0000313" key="4">
    <source>
        <dbReference type="EMBL" id="MBC6446633.1"/>
    </source>
</evidence>
<dbReference type="PANTHER" id="PTHR40758">
    <property type="entry name" value="CONSERVED PROTEIN"/>
    <property type="match status" value="1"/>
</dbReference>
<dbReference type="InterPro" id="IPR034660">
    <property type="entry name" value="DinB/YfiT-like"/>
</dbReference>
<dbReference type="SUPFAM" id="SSF109854">
    <property type="entry name" value="DinB/YfiT-like putative metalloenzymes"/>
    <property type="match status" value="1"/>
</dbReference>